<sequence length="185" mass="20329">MICLKTNKGKNKMTTGNLDQYIEDRENVKPTTYEPVPAGVYEAVVMESELAPTSKGDGIVLKTTHVIFNDPDFEGREIRTYFNIKNPNEKAEQIGRGNLSSLGRAVGFLGIPPNHEDLQNKKHYIKVGLQEGKGLNPKTGEPYGPSSVIKKFMSFDATKKPTKTASAPTIATPTLTSAELPDFMK</sequence>
<dbReference type="InterPro" id="IPR007731">
    <property type="entry name" value="DUF669"/>
</dbReference>
<evidence type="ECO:0000313" key="1">
    <source>
        <dbReference type="EMBL" id="CAB4203065.1"/>
    </source>
</evidence>
<evidence type="ECO:0008006" key="2">
    <source>
        <dbReference type="Google" id="ProtNLM"/>
    </source>
</evidence>
<gene>
    <name evidence="1" type="ORF">UFOVP1365_56</name>
</gene>
<protein>
    <recommendedName>
        <fullName evidence="2">DUF669 domain-containing protein</fullName>
    </recommendedName>
</protein>
<dbReference type="Pfam" id="PF05037">
    <property type="entry name" value="DUF669"/>
    <property type="match status" value="1"/>
</dbReference>
<reference evidence="1" key="1">
    <citation type="submission" date="2020-05" db="EMBL/GenBank/DDBJ databases">
        <authorList>
            <person name="Chiriac C."/>
            <person name="Salcher M."/>
            <person name="Ghai R."/>
            <person name="Kavagutti S V."/>
        </authorList>
    </citation>
    <scope>NUCLEOTIDE SEQUENCE</scope>
</reference>
<dbReference type="EMBL" id="LR797316">
    <property type="protein sequence ID" value="CAB4203065.1"/>
    <property type="molecule type" value="Genomic_DNA"/>
</dbReference>
<name>A0A6J5S462_9CAUD</name>
<proteinExistence type="predicted"/>
<accession>A0A6J5S462</accession>
<organism evidence="1">
    <name type="scientific">uncultured Caudovirales phage</name>
    <dbReference type="NCBI Taxonomy" id="2100421"/>
    <lineage>
        <taxon>Viruses</taxon>
        <taxon>Duplodnaviria</taxon>
        <taxon>Heunggongvirae</taxon>
        <taxon>Uroviricota</taxon>
        <taxon>Caudoviricetes</taxon>
        <taxon>Peduoviridae</taxon>
        <taxon>Maltschvirus</taxon>
        <taxon>Maltschvirus maltsch</taxon>
    </lineage>
</organism>